<evidence type="ECO:0000256" key="4">
    <source>
        <dbReference type="ARBA" id="ARBA00022692"/>
    </source>
</evidence>
<sequence>MVKLLVVVVSCKKHSHLWNTILNRNVENLIILCGGSEETKLIDNILHLKCSDEYDGLSEKMMKAFEFIIDYDDFKDITHILKADDHDTEFTSEQIKDIEIIHKDILETKDYIGQNVISLPFLLGRTHHFGKVSTDSVWYNKPYIKDFTPFCGGGQTYILSRKAMEYLVLHLNEYIQYIFEDAMIGLLLRKHNVRPHQLDYGIKTWIG</sequence>
<evidence type="ECO:0000313" key="9">
    <source>
        <dbReference type="EMBL" id="QHS81886.1"/>
    </source>
</evidence>
<accession>A0A6C0AQL6</accession>
<keyword evidence="3" id="KW-0808">Transferase</keyword>
<evidence type="ECO:0000256" key="7">
    <source>
        <dbReference type="ARBA" id="ARBA00023034"/>
    </source>
</evidence>
<reference evidence="9" key="1">
    <citation type="journal article" date="2020" name="Nature">
        <title>Giant virus diversity and host interactions through global metagenomics.</title>
        <authorList>
            <person name="Schulz F."/>
            <person name="Roux S."/>
            <person name="Paez-Espino D."/>
            <person name="Jungbluth S."/>
            <person name="Walsh D.A."/>
            <person name="Denef V.J."/>
            <person name="McMahon K.D."/>
            <person name="Konstantinidis K.T."/>
            <person name="Eloe-Fadrosh E.A."/>
            <person name="Kyrpides N.C."/>
            <person name="Woyke T."/>
        </authorList>
    </citation>
    <scope>NUCLEOTIDE SEQUENCE</scope>
    <source>
        <strain evidence="9">GVMAG-S-1101164-72</strain>
    </source>
</reference>
<organism evidence="9">
    <name type="scientific">viral metagenome</name>
    <dbReference type="NCBI Taxonomy" id="1070528"/>
    <lineage>
        <taxon>unclassified sequences</taxon>
        <taxon>metagenomes</taxon>
        <taxon>organismal metagenomes</taxon>
    </lineage>
</organism>
<dbReference type="EMBL" id="MN740760">
    <property type="protein sequence ID" value="QHS81886.1"/>
    <property type="molecule type" value="Genomic_DNA"/>
</dbReference>
<evidence type="ECO:0000256" key="5">
    <source>
        <dbReference type="ARBA" id="ARBA00022968"/>
    </source>
</evidence>
<dbReference type="InterPro" id="IPR002659">
    <property type="entry name" value="Glyco_trans_31"/>
</dbReference>
<dbReference type="Pfam" id="PF01762">
    <property type="entry name" value="Galactosyl_T"/>
    <property type="match status" value="1"/>
</dbReference>
<keyword evidence="6" id="KW-1133">Transmembrane helix</keyword>
<keyword evidence="7" id="KW-0333">Golgi apparatus</keyword>
<evidence type="ECO:0008006" key="10">
    <source>
        <dbReference type="Google" id="ProtNLM"/>
    </source>
</evidence>
<comment type="subcellular location">
    <subcellularLocation>
        <location evidence="1">Golgi apparatus membrane</location>
        <topology evidence="1">Single-pass type II membrane protein</topology>
    </subcellularLocation>
</comment>
<dbReference type="GO" id="GO:0016758">
    <property type="term" value="F:hexosyltransferase activity"/>
    <property type="evidence" value="ECO:0007669"/>
    <property type="project" value="InterPro"/>
</dbReference>
<evidence type="ECO:0000256" key="6">
    <source>
        <dbReference type="ARBA" id="ARBA00022989"/>
    </source>
</evidence>
<keyword evidence="4" id="KW-0812">Transmembrane</keyword>
<evidence type="ECO:0000256" key="3">
    <source>
        <dbReference type="ARBA" id="ARBA00022679"/>
    </source>
</evidence>
<dbReference type="Gene3D" id="3.90.550.50">
    <property type="match status" value="1"/>
</dbReference>
<proteinExistence type="predicted"/>
<evidence type="ECO:0000256" key="2">
    <source>
        <dbReference type="ARBA" id="ARBA00022676"/>
    </source>
</evidence>
<keyword evidence="2" id="KW-0328">Glycosyltransferase</keyword>
<dbReference type="AlphaFoldDB" id="A0A6C0AQL6"/>
<evidence type="ECO:0000256" key="8">
    <source>
        <dbReference type="ARBA" id="ARBA00023136"/>
    </source>
</evidence>
<name>A0A6C0AQL6_9ZZZZ</name>
<keyword evidence="5" id="KW-0735">Signal-anchor</keyword>
<dbReference type="GO" id="GO:0000139">
    <property type="term" value="C:Golgi membrane"/>
    <property type="evidence" value="ECO:0007669"/>
    <property type="project" value="UniProtKB-SubCell"/>
</dbReference>
<keyword evidence="8" id="KW-0472">Membrane</keyword>
<protein>
    <recommendedName>
        <fullName evidence="10">Glycosyltransferase</fullName>
    </recommendedName>
</protein>
<evidence type="ECO:0000256" key="1">
    <source>
        <dbReference type="ARBA" id="ARBA00004323"/>
    </source>
</evidence>